<dbReference type="OrthoDB" id="7915284at2"/>
<feature type="transmembrane region" description="Helical" evidence="8">
    <location>
        <begin position="91"/>
        <end position="111"/>
    </location>
</feature>
<keyword evidence="5 8" id="KW-0812">Transmembrane</keyword>
<protein>
    <recommendedName>
        <fullName evidence="9">ABC transmembrane type-1 domain-containing protein</fullName>
    </recommendedName>
</protein>
<keyword evidence="4" id="KW-1003">Cell membrane</keyword>
<keyword evidence="3 8" id="KW-0813">Transport</keyword>
<dbReference type="SUPFAM" id="SSF161098">
    <property type="entry name" value="MetI-like"/>
    <property type="match status" value="1"/>
</dbReference>
<evidence type="ECO:0000256" key="8">
    <source>
        <dbReference type="RuleBase" id="RU363032"/>
    </source>
</evidence>
<proteinExistence type="inferred from homology"/>
<accession>W9H4G2</accession>
<reference evidence="10 11" key="1">
    <citation type="submission" date="2013-08" db="EMBL/GenBank/DDBJ databases">
        <title>The genome sequence of Skermanella stibiiresistens.</title>
        <authorList>
            <person name="Zhu W."/>
            <person name="Wang G."/>
        </authorList>
    </citation>
    <scope>NUCLEOTIDE SEQUENCE [LARGE SCALE GENOMIC DNA]</scope>
    <source>
        <strain evidence="10 11">SB22</strain>
    </source>
</reference>
<dbReference type="Gene3D" id="1.10.3720.10">
    <property type="entry name" value="MetI-like"/>
    <property type="match status" value="1"/>
</dbReference>
<keyword evidence="11" id="KW-1185">Reference proteome</keyword>
<dbReference type="GO" id="GO:0055085">
    <property type="term" value="P:transmembrane transport"/>
    <property type="evidence" value="ECO:0007669"/>
    <property type="project" value="InterPro"/>
</dbReference>
<dbReference type="CDD" id="cd06261">
    <property type="entry name" value="TM_PBP2"/>
    <property type="match status" value="1"/>
</dbReference>
<feature type="transmembrane region" description="Helical" evidence="8">
    <location>
        <begin position="140"/>
        <end position="162"/>
    </location>
</feature>
<dbReference type="PANTHER" id="PTHR42929:SF1">
    <property type="entry name" value="INNER MEMBRANE ABC TRANSPORTER PERMEASE PROTEIN YDCU-RELATED"/>
    <property type="match status" value="1"/>
</dbReference>
<dbReference type="RefSeq" id="WP_084164785.1">
    <property type="nucleotide sequence ID" value="NZ_AVFL01000011.1"/>
</dbReference>
<evidence type="ECO:0000313" key="11">
    <source>
        <dbReference type="Proteomes" id="UP000019486"/>
    </source>
</evidence>
<comment type="similarity">
    <text evidence="2">Belongs to the binding-protein-dependent transport system permease family. CysTW subfamily.</text>
</comment>
<keyword evidence="6 8" id="KW-1133">Transmembrane helix</keyword>
<evidence type="ECO:0000256" key="3">
    <source>
        <dbReference type="ARBA" id="ARBA00022448"/>
    </source>
</evidence>
<feature type="transmembrane region" description="Helical" evidence="8">
    <location>
        <begin position="275"/>
        <end position="296"/>
    </location>
</feature>
<comment type="subcellular location">
    <subcellularLocation>
        <location evidence="1 8">Cell membrane</location>
        <topology evidence="1 8">Multi-pass membrane protein</topology>
    </subcellularLocation>
</comment>
<dbReference type="GO" id="GO:0005886">
    <property type="term" value="C:plasma membrane"/>
    <property type="evidence" value="ECO:0007669"/>
    <property type="project" value="UniProtKB-SubCell"/>
</dbReference>
<dbReference type="PROSITE" id="PS50928">
    <property type="entry name" value="ABC_TM1"/>
    <property type="match status" value="1"/>
</dbReference>
<dbReference type="STRING" id="1385369.N825_05575"/>
<dbReference type="InterPro" id="IPR000515">
    <property type="entry name" value="MetI-like"/>
</dbReference>
<dbReference type="AlphaFoldDB" id="W9H4G2"/>
<evidence type="ECO:0000313" key="10">
    <source>
        <dbReference type="EMBL" id="EWY39676.1"/>
    </source>
</evidence>
<evidence type="ECO:0000259" key="9">
    <source>
        <dbReference type="PROSITE" id="PS50928"/>
    </source>
</evidence>
<feature type="transmembrane region" description="Helical" evidence="8">
    <location>
        <begin position="117"/>
        <end position="133"/>
    </location>
</feature>
<evidence type="ECO:0000256" key="6">
    <source>
        <dbReference type="ARBA" id="ARBA00022989"/>
    </source>
</evidence>
<evidence type="ECO:0000256" key="2">
    <source>
        <dbReference type="ARBA" id="ARBA00007069"/>
    </source>
</evidence>
<comment type="caution">
    <text evidence="10">The sequence shown here is derived from an EMBL/GenBank/DDBJ whole genome shotgun (WGS) entry which is preliminary data.</text>
</comment>
<evidence type="ECO:0000256" key="4">
    <source>
        <dbReference type="ARBA" id="ARBA00022475"/>
    </source>
</evidence>
<dbReference type="Proteomes" id="UP000019486">
    <property type="component" value="Unassembled WGS sequence"/>
</dbReference>
<dbReference type="Pfam" id="PF00528">
    <property type="entry name" value="BPD_transp_1"/>
    <property type="match status" value="1"/>
</dbReference>
<evidence type="ECO:0000256" key="1">
    <source>
        <dbReference type="ARBA" id="ARBA00004651"/>
    </source>
</evidence>
<dbReference type="EMBL" id="AVFL01000011">
    <property type="protein sequence ID" value="EWY39676.1"/>
    <property type="molecule type" value="Genomic_DNA"/>
</dbReference>
<sequence length="312" mass="34076">MTSLSRSDTSAPSPRRPFAKRLLDGLSPSRLAVPVFLLSWSFLVLAPLVVIVLFSFLQVKAYRVVYVPTLDTWVSLIDSGRWMTAVRTLRIGLTMTVIELLLAFPFALWLAKGCKSKTFKSVIITLLTIPFFLDASSRIIVWRSILGTNGAINTALMSLGITDSPIDWLLYSEFAVHFGLLGTHFPTMVFPIFMSIALIDDDYIQASQDLGAGPAQTLFNIILPMALPGIVAGIVFTLVPLMAAFVEPQLLGGGFVDLLGNSVNSALQQLKYPTAAALSTVVVALLGLCLVVLILVTRKRHDMASMFMAIRR</sequence>
<feature type="transmembrane region" description="Helical" evidence="8">
    <location>
        <begin position="31"/>
        <end position="57"/>
    </location>
</feature>
<gene>
    <name evidence="10" type="ORF">N825_05575</name>
</gene>
<name>W9H4G2_9PROT</name>
<feature type="transmembrane region" description="Helical" evidence="8">
    <location>
        <begin position="218"/>
        <end position="246"/>
    </location>
</feature>
<organism evidence="10 11">
    <name type="scientific">Skermanella stibiiresistens SB22</name>
    <dbReference type="NCBI Taxonomy" id="1385369"/>
    <lineage>
        <taxon>Bacteria</taxon>
        <taxon>Pseudomonadati</taxon>
        <taxon>Pseudomonadota</taxon>
        <taxon>Alphaproteobacteria</taxon>
        <taxon>Rhodospirillales</taxon>
        <taxon>Azospirillaceae</taxon>
        <taxon>Skermanella</taxon>
    </lineage>
</organism>
<keyword evidence="7 8" id="KW-0472">Membrane</keyword>
<feature type="domain" description="ABC transmembrane type-1" evidence="9">
    <location>
        <begin position="85"/>
        <end position="296"/>
    </location>
</feature>
<dbReference type="InterPro" id="IPR035906">
    <property type="entry name" value="MetI-like_sf"/>
</dbReference>
<feature type="transmembrane region" description="Helical" evidence="8">
    <location>
        <begin position="174"/>
        <end position="198"/>
    </location>
</feature>
<evidence type="ECO:0000256" key="5">
    <source>
        <dbReference type="ARBA" id="ARBA00022692"/>
    </source>
</evidence>
<dbReference type="PANTHER" id="PTHR42929">
    <property type="entry name" value="INNER MEMBRANE ABC TRANSPORTER PERMEASE PROTEIN YDCU-RELATED-RELATED"/>
    <property type="match status" value="1"/>
</dbReference>
<evidence type="ECO:0000256" key="7">
    <source>
        <dbReference type="ARBA" id="ARBA00023136"/>
    </source>
</evidence>